<name>A0ABT3Z9D0_9HYPH</name>
<feature type="domain" description="D-isomer specific 2-hydroxyacid dehydrogenase catalytic" evidence="4">
    <location>
        <begin position="11"/>
        <end position="313"/>
    </location>
</feature>
<dbReference type="Pfam" id="PF00389">
    <property type="entry name" value="2-Hacid_dh"/>
    <property type="match status" value="1"/>
</dbReference>
<accession>A0ABT3Z9D0</accession>
<dbReference type="InterPro" id="IPR036291">
    <property type="entry name" value="NAD(P)-bd_dom_sf"/>
</dbReference>
<dbReference type="PANTHER" id="PTHR10996">
    <property type="entry name" value="2-HYDROXYACID DEHYDROGENASE-RELATED"/>
    <property type="match status" value="1"/>
</dbReference>
<dbReference type="EMBL" id="JAOVZR010000001">
    <property type="protein sequence ID" value="MCY0148391.1"/>
    <property type="molecule type" value="Genomic_DNA"/>
</dbReference>
<reference evidence="6" key="1">
    <citation type="submission" date="2022-10" db="EMBL/GenBank/DDBJ databases">
        <title>Hoeflea sp. G2-23, isolated from marine algae.</title>
        <authorList>
            <person name="Kristyanto S."/>
            <person name="Kim J.M."/>
            <person name="Jeon C.O."/>
        </authorList>
    </citation>
    <scope>NUCLEOTIDE SEQUENCE</scope>
    <source>
        <strain evidence="6">G2-23</strain>
    </source>
</reference>
<evidence type="ECO:0000256" key="1">
    <source>
        <dbReference type="ARBA" id="ARBA00023002"/>
    </source>
</evidence>
<dbReference type="Gene3D" id="3.40.50.720">
    <property type="entry name" value="NAD(P)-binding Rossmann-like Domain"/>
    <property type="match status" value="2"/>
</dbReference>
<dbReference type="InterPro" id="IPR006139">
    <property type="entry name" value="D-isomer_2_OHA_DH_cat_dom"/>
</dbReference>
<evidence type="ECO:0000256" key="2">
    <source>
        <dbReference type="ARBA" id="ARBA00023027"/>
    </source>
</evidence>
<evidence type="ECO:0000256" key="3">
    <source>
        <dbReference type="RuleBase" id="RU003719"/>
    </source>
</evidence>
<organism evidence="6 7">
    <name type="scientific">Hoeflea algicola</name>
    <dbReference type="NCBI Taxonomy" id="2983763"/>
    <lineage>
        <taxon>Bacteria</taxon>
        <taxon>Pseudomonadati</taxon>
        <taxon>Pseudomonadota</taxon>
        <taxon>Alphaproteobacteria</taxon>
        <taxon>Hyphomicrobiales</taxon>
        <taxon>Rhizobiaceae</taxon>
        <taxon>Hoeflea</taxon>
    </lineage>
</organism>
<dbReference type="InterPro" id="IPR006140">
    <property type="entry name" value="D-isomer_DH_NAD-bd"/>
</dbReference>
<dbReference type="Proteomes" id="UP001073227">
    <property type="component" value="Unassembled WGS sequence"/>
</dbReference>
<dbReference type="InterPro" id="IPR029752">
    <property type="entry name" value="D-isomer_DH_CS1"/>
</dbReference>
<dbReference type="RefSeq" id="WP_267653958.1">
    <property type="nucleotide sequence ID" value="NZ_JAOVZR010000001.1"/>
</dbReference>
<feature type="domain" description="D-isomer specific 2-hydroxyacid dehydrogenase NAD-binding" evidence="5">
    <location>
        <begin position="108"/>
        <end position="282"/>
    </location>
</feature>
<proteinExistence type="inferred from homology"/>
<dbReference type="InterPro" id="IPR050223">
    <property type="entry name" value="D-isomer_2-hydroxyacid_DH"/>
</dbReference>
<evidence type="ECO:0000313" key="6">
    <source>
        <dbReference type="EMBL" id="MCY0148391.1"/>
    </source>
</evidence>
<dbReference type="SUPFAM" id="SSF51735">
    <property type="entry name" value="NAD(P)-binding Rossmann-fold domains"/>
    <property type="match status" value="1"/>
</dbReference>
<sequence>MSDQRPVVLIPGRIHPRVRERAEAEFDAVFIDAADAALIDAQTRSRVKGIAAMTTVSADFIDALPNLAIIANFGVGYDAVDAPHAASRGIMVTNTPDVLSDEVADTTVGLLLNTLRELPKAETYLRAGRWAKEGPYRLTPLTLRGRTIGVFGLGRIGLAIARRLEAFGVGIHYHTRTRRTDVDYPWHETLAGMAKAVDTLIVVVPGGPATDKAVNADILDALGPDGVLINVGRGSTVDETALIAALTERRIAAAGLDVFANEPHVQQALIDLPNACLLPHVASASVSTRNAMADLVVDNLAAWLAGGAAITAVPECAALNRKPE</sequence>
<dbReference type="PANTHER" id="PTHR10996:SF178">
    <property type="entry name" value="2-HYDROXYACID DEHYDROGENASE YGL185C-RELATED"/>
    <property type="match status" value="1"/>
</dbReference>
<dbReference type="CDD" id="cd12156">
    <property type="entry name" value="HPPR"/>
    <property type="match status" value="1"/>
</dbReference>
<evidence type="ECO:0000313" key="7">
    <source>
        <dbReference type="Proteomes" id="UP001073227"/>
    </source>
</evidence>
<dbReference type="SUPFAM" id="SSF52283">
    <property type="entry name" value="Formate/glycerate dehydrogenase catalytic domain-like"/>
    <property type="match status" value="1"/>
</dbReference>
<dbReference type="PROSITE" id="PS00065">
    <property type="entry name" value="D_2_HYDROXYACID_DH_1"/>
    <property type="match status" value="1"/>
</dbReference>
<comment type="caution">
    <text evidence="6">The sequence shown here is derived from an EMBL/GenBank/DDBJ whole genome shotgun (WGS) entry which is preliminary data.</text>
</comment>
<protein>
    <submittedName>
        <fullName evidence="6">2-hydroxyacid dehydrogenase</fullName>
    </submittedName>
</protein>
<keyword evidence="1 3" id="KW-0560">Oxidoreductase</keyword>
<keyword evidence="7" id="KW-1185">Reference proteome</keyword>
<dbReference type="Pfam" id="PF02826">
    <property type="entry name" value="2-Hacid_dh_C"/>
    <property type="match status" value="1"/>
</dbReference>
<evidence type="ECO:0000259" key="5">
    <source>
        <dbReference type="Pfam" id="PF02826"/>
    </source>
</evidence>
<keyword evidence="2" id="KW-0520">NAD</keyword>
<gene>
    <name evidence="6" type="ORF">OEG84_11890</name>
</gene>
<evidence type="ECO:0000259" key="4">
    <source>
        <dbReference type="Pfam" id="PF00389"/>
    </source>
</evidence>
<comment type="similarity">
    <text evidence="3">Belongs to the D-isomer specific 2-hydroxyacid dehydrogenase family.</text>
</comment>